<dbReference type="HOGENOM" id="CLU_2590341_0_0_1"/>
<dbReference type="GeneID" id="20825974"/>
<dbReference type="KEGG" id="nte:NEUTE1DRAFT137088"/>
<feature type="region of interest" description="Disordered" evidence="1">
    <location>
        <begin position="1"/>
        <end position="25"/>
    </location>
</feature>
<evidence type="ECO:0000256" key="1">
    <source>
        <dbReference type="SAM" id="MobiDB-lite"/>
    </source>
</evidence>
<accession>F8MN64</accession>
<protein>
    <submittedName>
        <fullName evidence="2">Uncharacterized protein</fullName>
    </submittedName>
</protein>
<organism evidence="2 3">
    <name type="scientific">Neurospora tetrasperma (strain FGSC 2508 / ATCC MYA-4615 / P0657)</name>
    <dbReference type="NCBI Taxonomy" id="510951"/>
    <lineage>
        <taxon>Eukaryota</taxon>
        <taxon>Fungi</taxon>
        <taxon>Dikarya</taxon>
        <taxon>Ascomycota</taxon>
        <taxon>Pezizomycotina</taxon>
        <taxon>Sordariomycetes</taxon>
        <taxon>Sordariomycetidae</taxon>
        <taxon>Sordariales</taxon>
        <taxon>Sordariaceae</taxon>
        <taxon>Neurospora</taxon>
    </lineage>
</organism>
<dbReference type="VEuPathDB" id="FungiDB:NEUTE1DRAFT_137088"/>
<dbReference type="AlphaFoldDB" id="F8MN64"/>
<dbReference type="RefSeq" id="XP_009850394.1">
    <property type="nucleotide sequence ID" value="XM_009852092.1"/>
</dbReference>
<dbReference type="Proteomes" id="UP000008065">
    <property type="component" value="Unassembled WGS sequence"/>
</dbReference>
<sequence length="80" mass="8317">MSDALLTRSRERAVTPNTPTTSVRVDPDAIGVDVEDATTSTPFGAPAATDTEAGAWGTSDLLLPTNNLSLPSLRPVNIIP</sequence>
<name>F8MN64_NEUT8</name>
<keyword evidence="3" id="KW-1185">Reference proteome</keyword>
<evidence type="ECO:0000313" key="3">
    <source>
        <dbReference type="Proteomes" id="UP000008065"/>
    </source>
</evidence>
<evidence type="ECO:0000313" key="2">
    <source>
        <dbReference type="EMBL" id="EGO57237.1"/>
    </source>
</evidence>
<reference evidence="3" key="1">
    <citation type="journal article" date="2011" name="Genetics">
        <title>Massive changes in genome architecture accompany the transition to self-fertility in the filamentous fungus Neurospora tetrasperma.</title>
        <authorList>
            <person name="Ellison C.E."/>
            <person name="Stajich J.E."/>
            <person name="Jacobson D.J."/>
            <person name="Natvig D.O."/>
            <person name="Lapidus A."/>
            <person name="Foster B."/>
            <person name="Aerts A."/>
            <person name="Riley R."/>
            <person name="Lindquist E.A."/>
            <person name="Grigoriev I.V."/>
            <person name="Taylor J.W."/>
        </authorList>
    </citation>
    <scope>NUCLEOTIDE SEQUENCE [LARGE SCALE GENOMIC DNA]</scope>
    <source>
        <strain evidence="3">FGSC 2508 / P0657</strain>
    </source>
</reference>
<dbReference type="EMBL" id="GL891304">
    <property type="protein sequence ID" value="EGO57237.1"/>
    <property type="molecule type" value="Genomic_DNA"/>
</dbReference>
<proteinExistence type="predicted"/>
<gene>
    <name evidence="2" type="ORF">NEUTE1DRAFT_137088</name>
</gene>